<evidence type="ECO:0000313" key="4">
    <source>
        <dbReference type="Proteomes" id="UP000274756"/>
    </source>
</evidence>
<dbReference type="GO" id="GO:0005737">
    <property type="term" value="C:cytoplasm"/>
    <property type="evidence" value="ECO:0007669"/>
    <property type="project" value="TreeGrafter"/>
</dbReference>
<dbReference type="GO" id="GO:0072354">
    <property type="term" value="F:histone H3T3 kinase activity"/>
    <property type="evidence" value="ECO:0007669"/>
    <property type="project" value="TreeGrafter"/>
</dbReference>
<dbReference type="PROSITE" id="PS00107">
    <property type="entry name" value="PROTEIN_KINASE_ATP"/>
    <property type="match status" value="1"/>
</dbReference>
<sequence>MTRRSIQFAWSKAYSSKRDFYRELLFLCRQKEFYKWNLGKKVLDLKGAIKLGEGCFGEVFLVHVNGKEAALKIIPIAGEQVVNGEKQKSFRDILPEVVLSQELSDLHIIEDGNSTVFYWTIIVFFMVLKRRYPRELLNAWKKYRAEFGSENDCPDIFGSEQYFLLIAYENGGVDLEKFQVYSQAYSIVYQTIVSLIVAENRLCFEHRDLHCGNLLVRSVSQKAIRMYHILWILITLLPGSTTIYLNLKNDLELFEGQGDLQFDIYRLMRRANKKFFLSIL</sequence>
<dbReference type="GO" id="GO:0005634">
    <property type="term" value="C:nucleus"/>
    <property type="evidence" value="ECO:0007669"/>
    <property type="project" value="TreeGrafter"/>
</dbReference>
<accession>A0A3P7PZ88</accession>
<evidence type="ECO:0000256" key="2">
    <source>
        <dbReference type="SAM" id="Phobius"/>
    </source>
</evidence>
<dbReference type="SUPFAM" id="SSF56112">
    <property type="entry name" value="Protein kinase-like (PK-like)"/>
    <property type="match status" value="1"/>
</dbReference>
<keyword evidence="1" id="KW-0067">ATP-binding</keyword>
<dbReference type="GO" id="GO:0035556">
    <property type="term" value="P:intracellular signal transduction"/>
    <property type="evidence" value="ECO:0007669"/>
    <property type="project" value="TreeGrafter"/>
</dbReference>
<dbReference type="Gene3D" id="3.30.200.20">
    <property type="entry name" value="Phosphorylase Kinase, domain 1"/>
    <property type="match status" value="1"/>
</dbReference>
<organism evidence="3 4">
    <name type="scientific">Dracunculus medinensis</name>
    <name type="common">Guinea worm</name>
    <dbReference type="NCBI Taxonomy" id="318479"/>
    <lineage>
        <taxon>Eukaryota</taxon>
        <taxon>Metazoa</taxon>
        <taxon>Ecdysozoa</taxon>
        <taxon>Nematoda</taxon>
        <taxon>Chromadorea</taxon>
        <taxon>Rhabditida</taxon>
        <taxon>Spirurina</taxon>
        <taxon>Dracunculoidea</taxon>
        <taxon>Dracunculidae</taxon>
        <taxon>Dracunculus</taxon>
    </lineage>
</organism>
<keyword evidence="2" id="KW-0812">Transmembrane</keyword>
<dbReference type="PANTHER" id="PTHR24419">
    <property type="entry name" value="INTERLEUKIN-1 RECEPTOR-ASSOCIATED KINASE"/>
    <property type="match status" value="1"/>
</dbReference>
<dbReference type="Gene3D" id="1.10.510.10">
    <property type="entry name" value="Transferase(Phosphotransferase) domain 1"/>
    <property type="match status" value="2"/>
</dbReference>
<dbReference type="GO" id="GO:0005524">
    <property type="term" value="F:ATP binding"/>
    <property type="evidence" value="ECO:0007669"/>
    <property type="project" value="UniProtKB-UniRule"/>
</dbReference>
<gene>
    <name evidence="3" type="ORF">DME_LOCUS6316</name>
</gene>
<dbReference type="InterPro" id="IPR011009">
    <property type="entry name" value="Kinase-like_dom_sf"/>
</dbReference>
<dbReference type="OrthoDB" id="21018at2759"/>
<dbReference type="InterPro" id="IPR017441">
    <property type="entry name" value="Protein_kinase_ATP_BS"/>
</dbReference>
<dbReference type="PANTHER" id="PTHR24419:SF18">
    <property type="entry name" value="SERINE_THREONINE-PROTEIN KINASE HASPIN"/>
    <property type="match status" value="1"/>
</dbReference>
<dbReference type="STRING" id="318479.A0A3P7PZ88"/>
<feature type="transmembrane region" description="Helical" evidence="2">
    <location>
        <begin position="227"/>
        <end position="247"/>
    </location>
</feature>
<keyword evidence="1" id="KW-0547">Nucleotide-binding</keyword>
<keyword evidence="4" id="KW-1185">Reference proteome</keyword>
<evidence type="ECO:0000256" key="1">
    <source>
        <dbReference type="PROSITE-ProRule" id="PRU10141"/>
    </source>
</evidence>
<reference evidence="3 4" key="1">
    <citation type="submission" date="2018-11" db="EMBL/GenBank/DDBJ databases">
        <authorList>
            <consortium name="Pathogen Informatics"/>
        </authorList>
    </citation>
    <scope>NUCLEOTIDE SEQUENCE [LARGE SCALE GENOMIC DNA]</scope>
</reference>
<dbReference type="Pfam" id="PF12330">
    <property type="entry name" value="Haspin_kinase"/>
    <property type="match status" value="1"/>
</dbReference>
<protein>
    <recommendedName>
        <fullName evidence="5">Protein kinase domain-containing protein</fullName>
    </recommendedName>
</protein>
<evidence type="ECO:0000313" key="3">
    <source>
        <dbReference type="EMBL" id="VDN56343.1"/>
    </source>
</evidence>
<feature type="binding site" evidence="1">
    <location>
        <position position="72"/>
    </location>
    <ligand>
        <name>ATP</name>
        <dbReference type="ChEBI" id="CHEBI:30616"/>
    </ligand>
</feature>
<dbReference type="Proteomes" id="UP000274756">
    <property type="component" value="Unassembled WGS sequence"/>
</dbReference>
<evidence type="ECO:0008006" key="5">
    <source>
        <dbReference type="Google" id="ProtNLM"/>
    </source>
</evidence>
<keyword evidence="2" id="KW-1133">Transmembrane helix</keyword>
<proteinExistence type="predicted"/>
<dbReference type="GO" id="GO:0000278">
    <property type="term" value="P:mitotic cell cycle"/>
    <property type="evidence" value="ECO:0007669"/>
    <property type="project" value="TreeGrafter"/>
</dbReference>
<keyword evidence="2" id="KW-0472">Membrane</keyword>
<name>A0A3P7PZ88_DRAME</name>
<dbReference type="AlphaFoldDB" id="A0A3P7PZ88"/>
<dbReference type="EMBL" id="UYYG01001155">
    <property type="protein sequence ID" value="VDN56343.1"/>
    <property type="molecule type" value="Genomic_DNA"/>
</dbReference>